<proteinExistence type="predicted"/>
<feature type="transmembrane region" description="Helical" evidence="1">
    <location>
        <begin position="39"/>
        <end position="59"/>
    </location>
</feature>
<dbReference type="EMBL" id="ARYL01000028">
    <property type="protein sequence ID" value="KDA01426.1"/>
    <property type="molecule type" value="Genomic_DNA"/>
</dbReference>
<evidence type="ECO:0000259" key="2">
    <source>
        <dbReference type="Pfam" id="PF00892"/>
    </source>
</evidence>
<name>A0A059G3R4_9PROT</name>
<accession>A0A059G3R4</accession>
<dbReference type="Pfam" id="PF00892">
    <property type="entry name" value="EamA"/>
    <property type="match status" value="1"/>
</dbReference>
<evidence type="ECO:0000313" key="4">
    <source>
        <dbReference type="Proteomes" id="UP000024942"/>
    </source>
</evidence>
<feature type="transmembrane region" description="Helical" evidence="1">
    <location>
        <begin position="205"/>
        <end position="222"/>
    </location>
</feature>
<sequence length="289" mass="31631">MTASYRPIFLMLGFVITWTATETIVGTLLNRYPTFQVVWLHYLTLLMMWVAIIAIRAPGTLVRTQKPVTQIFRAVFLLLMPVSWAFAVRSGFGHTVNAAFWAAPILVILFSALLLKERPGVVTFLAATVGSIAAILIYAHGPIPVGLMWFAVLAMPVSFSLFLVLSRSLRSETIMANLFYLTAGIVIILSPFIPFIWVALELQHILHFAITGVLGLVALSLLNRAAFEASLVPTAPLLLVPVPLAILVGWLTSNGRYNSYSFLLLAIICVACAIPLLTALNASLKRNNP</sequence>
<dbReference type="AlphaFoldDB" id="A0A059G3R4"/>
<feature type="transmembrane region" description="Helical" evidence="1">
    <location>
        <begin position="71"/>
        <end position="92"/>
    </location>
</feature>
<organism evidence="3 4">
    <name type="scientific">Hyphomonas oceanitis SCH89</name>
    <dbReference type="NCBI Taxonomy" id="1280953"/>
    <lineage>
        <taxon>Bacteria</taxon>
        <taxon>Pseudomonadati</taxon>
        <taxon>Pseudomonadota</taxon>
        <taxon>Alphaproteobacteria</taxon>
        <taxon>Hyphomonadales</taxon>
        <taxon>Hyphomonadaceae</taxon>
        <taxon>Hyphomonas</taxon>
    </lineage>
</organism>
<dbReference type="Proteomes" id="UP000024942">
    <property type="component" value="Unassembled WGS sequence"/>
</dbReference>
<keyword evidence="1" id="KW-1133">Transmembrane helix</keyword>
<feature type="transmembrane region" description="Helical" evidence="1">
    <location>
        <begin position="178"/>
        <end position="199"/>
    </location>
</feature>
<dbReference type="OrthoDB" id="9815809at2"/>
<gene>
    <name evidence="3" type="ORF">HOC_15522</name>
</gene>
<feature type="domain" description="EamA" evidence="2">
    <location>
        <begin position="8"/>
        <end position="138"/>
    </location>
</feature>
<feature type="transmembrane region" description="Helical" evidence="1">
    <location>
        <begin position="147"/>
        <end position="166"/>
    </location>
</feature>
<evidence type="ECO:0000256" key="1">
    <source>
        <dbReference type="SAM" id="Phobius"/>
    </source>
</evidence>
<comment type="caution">
    <text evidence="3">The sequence shown here is derived from an EMBL/GenBank/DDBJ whole genome shotgun (WGS) entry which is preliminary data.</text>
</comment>
<feature type="transmembrane region" description="Helical" evidence="1">
    <location>
        <begin position="122"/>
        <end position="141"/>
    </location>
</feature>
<feature type="transmembrane region" description="Helical" evidence="1">
    <location>
        <begin position="234"/>
        <end position="253"/>
    </location>
</feature>
<keyword evidence="1" id="KW-0472">Membrane</keyword>
<reference evidence="3 4" key="1">
    <citation type="journal article" date="2014" name="Antonie Van Leeuwenhoek">
        <title>Hyphomonas beringensis sp. nov. and Hyphomonas chukchiensis sp. nov., isolated from surface seawater of the Bering Sea and Chukchi Sea.</title>
        <authorList>
            <person name="Li C."/>
            <person name="Lai Q."/>
            <person name="Li G."/>
            <person name="Dong C."/>
            <person name="Wang J."/>
            <person name="Liao Y."/>
            <person name="Shao Z."/>
        </authorList>
    </citation>
    <scope>NUCLEOTIDE SEQUENCE [LARGE SCALE GENOMIC DNA]</scope>
    <source>
        <strain evidence="3 4">SCH89</strain>
    </source>
</reference>
<evidence type="ECO:0000313" key="3">
    <source>
        <dbReference type="EMBL" id="KDA01426.1"/>
    </source>
</evidence>
<protein>
    <recommendedName>
        <fullName evidence="2">EamA domain-containing protein</fullName>
    </recommendedName>
</protein>
<feature type="transmembrane region" description="Helical" evidence="1">
    <location>
        <begin position="259"/>
        <end position="280"/>
    </location>
</feature>
<dbReference type="RefSeq" id="WP_035540248.1">
    <property type="nucleotide sequence ID" value="NZ_ARYL01000028.1"/>
</dbReference>
<dbReference type="InterPro" id="IPR000620">
    <property type="entry name" value="EamA_dom"/>
</dbReference>
<dbReference type="GO" id="GO:0016020">
    <property type="term" value="C:membrane"/>
    <property type="evidence" value="ECO:0007669"/>
    <property type="project" value="InterPro"/>
</dbReference>
<keyword evidence="1" id="KW-0812">Transmembrane</keyword>
<dbReference type="STRING" id="1280953.HOC_15522"/>
<feature type="transmembrane region" description="Helical" evidence="1">
    <location>
        <begin position="98"/>
        <end position="115"/>
    </location>
</feature>
<keyword evidence="4" id="KW-1185">Reference proteome</keyword>